<evidence type="ECO:0000256" key="1">
    <source>
        <dbReference type="SAM" id="MobiDB-lite"/>
    </source>
</evidence>
<reference evidence="2" key="2">
    <citation type="submission" date="2023-04" db="EMBL/GenBank/DDBJ databases">
        <authorList>
            <person name="Bruccoleri R.E."/>
            <person name="Oakeley E.J."/>
            <person name="Faust A.-M."/>
            <person name="Dessus-Babus S."/>
            <person name="Altorfer M."/>
            <person name="Burckhardt D."/>
            <person name="Oertli M."/>
            <person name="Naumann U."/>
            <person name="Petersen F."/>
            <person name="Wong J."/>
        </authorList>
    </citation>
    <scope>NUCLEOTIDE SEQUENCE</scope>
    <source>
        <strain evidence="2">GSM-AAB239-AS_SAM_17_03QT</strain>
        <tissue evidence="2">Leaf</tissue>
    </source>
</reference>
<protein>
    <submittedName>
        <fullName evidence="2">Uncharacterized protein</fullName>
    </submittedName>
</protein>
<evidence type="ECO:0000313" key="2">
    <source>
        <dbReference type="EMBL" id="KAJ6818128.1"/>
    </source>
</evidence>
<dbReference type="Proteomes" id="UP001140949">
    <property type="component" value="Unassembled WGS sequence"/>
</dbReference>
<evidence type="ECO:0000313" key="3">
    <source>
        <dbReference type="Proteomes" id="UP001140949"/>
    </source>
</evidence>
<reference evidence="2" key="1">
    <citation type="journal article" date="2023" name="GigaByte">
        <title>Genome assembly of the bearded iris, Iris pallida Lam.</title>
        <authorList>
            <person name="Bruccoleri R.E."/>
            <person name="Oakeley E.J."/>
            <person name="Faust A.M.E."/>
            <person name="Altorfer M."/>
            <person name="Dessus-Babus S."/>
            <person name="Burckhardt D."/>
            <person name="Oertli M."/>
            <person name="Naumann U."/>
            <person name="Petersen F."/>
            <person name="Wong J."/>
        </authorList>
    </citation>
    <scope>NUCLEOTIDE SEQUENCE</scope>
    <source>
        <strain evidence="2">GSM-AAB239-AS_SAM_17_03QT</strain>
    </source>
</reference>
<keyword evidence="3" id="KW-1185">Reference proteome</keyword>
<dbReference type="PANTHER" id="PTHR47070:SF2">
    <property type="entry name" value="OS06G0206100 PROTEIN"/>
    <property type="match status" value="1"/>
</dbReference>
<dbReference type="AlphaFoldDB" id="A0AAX6FQ41"/>
<organism evidence="2 3">
    <name type="scientific">Iris pallida</name>
    <name type="common">Sweet iris</name>
    <dbReference type="NCBI Taxonomy" id="29817"/>
    <lineage>
        <taxon>Eukaryota</taxon>
        <taxon>Viridiplantae</taxon>
        <taxon>Streptophyta</taxon>
        <taxon>Embryophyta</taxon>
        <taxon>Tracheophyta</taxon>
        <taxon>Spermatophyta</taxon>
        <taxon>Magnoliopsida</taxon>
        <taxon>Liliopsida</taxon>
        <taxon>Asparagales</taxon>
        <taxon>Iridaceae</taxon>
        <taxon>Iridoideae</taxon>
        <taxon>Irideae</taxon>
        <taxon>Iris</taxon>
    </lineage>
</organism>
<proteinExistence type="predicted"/>
<accession>A0AAX6FQ41</accession>
<dbReference type="EMBL" id="JANAVB010027397">
    <property type="protein sequence ID" value="KAJ6818128.1"/>
    <property type="molecule type" value="Genomic_DNA"/>
</dbReference>
<sequence length="125" mass="13560">MEWKPKTSQKPTVISPIVSAQTRSSCAEDASSSNPADVSNLSKKLSQVNVLEEPERHVIIPQHLQVLESEYTKLTFGSFAAGFDSTKSFSSACQALEDEELCDEPSVSLSAYVPVSSIENTFCSV</sequence>
<comment type="caution">
    <text evidence="2">The sequence shown here is derived from an EMBL/GenBank/DDBJ whole genome shotgun (WGS) entry which is preliminary data.</text>
</comment>
<dbReference type="PANTHER" id="PTHR47070">
    <property type="entry name" value="HYDROXYPROLINE-RICH GLYCOPROTEIN-LIKE"/>
    <property type="match status" value="1"/>
</dbReference>
<feature type="region of interest" description="Disordered" evidence="1">
    <location>
        <begin position="1"/>
        <end position="39"/>
    </location>
</feature>
<gene>
    <name evidence="2" type="ORF">M6B38_407295</name>
</gene>
<name>A0AAX6FQ41_IRIPA</name>